<keyword evidence="2" id="KW-1185">Reference proteome</keyword>
<dbReference type="AlphaFoldDB" id="D3VCX5"/>
<dbReference type="EMBL" id="FN667742">
    <property type="protein sequence ID" value="CBJ89841.1"/>
    <property type="molecule type" value="Genomic_DNA"/>
</dbReference>
<evidence type="ECO:0000313" key="1">
    <source>
        <dbReference type="EMBL" id="CBJ89841.1"/>
    </source>
</evidence>
<gene>
    <name evidence="1" type="ordered locus">XNC1_1781</name>
</gene>
<reference evidence="1 2" key="1">
    <citation type="journal article" date="2011" name="PLoS ONE">
        <title>The entomopathogenic bacterial endosymbionts xenorhabdus and photorhabdus: convergent lifestyles from divergent genomes.</title>
        <authorList>
            <person name="Chaston J.M."/>
            <person name="Suen G."/>
            <person name="Tucker S.L."/>
            <person name="Andersen A.W."/>
            <person name="Bhasin A."/>
            <person name="Bode E."/>
            <person name="Bode H.B."/>
            <person name="Brachmann A.O."/>
            <person name="Cowles C.E."/>
            <person name="Cowles K.N."/>
            <person name="Darby C."/>
            <person name="de Leon L."/>
            <person name="Drace K."/>
            <person name="Du Z."/>
            <person name="Givaudan A."/>
            <person name="Herbert Tran E.E."/>
            <person name="Jewell K.A."/>
            <person name="Knack J.J."/>
            <person name="Krasomil-Osterfeld K.C."/>
            <person name="Kukor R."/>
            <person name="Lanois A."/>
            <person name="Latreille P."/>
            <person name="Leimgruber N.K."/>
            <person name="Lipke C.M."/>
            <person name="Liu R."/>
            <person name="Lu X."/>
            <person name="Martens E.C."/>
            <person name="Marri P.R."/>
            <person name="Medigue C."/>
            <person name="Menard M.L."/>
            <person name="Miller N.M."/>
            <person name="Morales-Soto N."/>
            <person name="Norton S."/>
            <person name="Ogier J.C."/>
            <person name="Orchard S.S."/>
            <person name="Park D."/>
            <person name="Park Y."/>
            <person name="Qurollo B.A."/>
            <person name="Sugar D.R."/>
            <person name="Richards G.R."/>
            <person name="Rouy Z."/>
            <person name="Slominski B."/>
            <person name="Slominski K."/>
            <person name="Snyder H."/>
            <person name="Tjaden B.C."/>
            <person name="van der Hoeven R."/>
            <person name="Welch R.D."/>
            <person name="Wheeler C."/>
            <person name="Xiang B."/>
            <person name="Barbazuk B."/>
            <person name="Gaudriault S."/>
            <person name="Goodner B."/>
            <person name="Slater S.C."/>
            <person name="Forst S."/>
            <person name="Goldman B.S."/>
            <person name="Goodrich-Blair H."/>
        </authorList>
    </citation>
    <scope>NUCLEOTIDE SEQUENCE [LARGE SCALE GENOMIC DNA]</scope>
    <source>
        <strain evidence="2">ATCC 19061 / DSM 3370 / CCUG 14189 / LMG 1036 / NCIMB 9965 / AN6</strain>
    </source>
</reference>
<organism evidence="1 2">
    <name type="scientific">Xenorhabdus nematophila (strain ATCC 19061 / DSM 3370 / CCUG 14189 / LMG 1036 / NCIMB 9965 / AN6)</name>
    <dbReference type="NCBI Taxonomy" id="406817"/>
    <lineage>
        <taxon>Bacteria</taxon>
        <taxon>Pseudomonadati</taxon>
        <taxon>Pseudomonadota</taxon>
        <taxon>Gammaproteobacteria</taxon>
        <taxon>Enterobacterales</taxon>
        <taxon>Morganellaceae</taxon>
        <taxon>Xenorhabdus</taxon>
    </lineage>
</organism>
<accession>D3VCX5</accession>
<dbReference type="Proteomes" id="UP000008075">
    <property type="component" value="Chromosome"/>
</dbReference>
<evidence type="ECO:0000313" key="2">
    <source>
        <dbReference type="Proteomes" id="UP000008075"/>
    </source>
</evidence>
<protein>
    <submittedName>
        <fullName evidence="1">Uncharacterized protein</fullName>
    </submittedName>
</protein>
<proteinExistence type="predicted"/>
<sequence>MQTRLLPRPGRSVAVPKRTPQTVFGWSFSEQGIRHGFPVMPDATRRVGNLPHQHRIPYRFPSSTCSERNFCEEVPRRVSPINRVPLTIDIGVDAAVPEWTQTVWAGKSLEYRIVGTVAIT</sequence>
<dbReference type="KEGG" id="xne:XNC1_1781"/>
<name>D3VCX5_XENNA</name>
<dbReference type="HOGENOM" id="CLU_2048821_0_0_6"/>